<evidence type="ECO:0000313" key="3">
    <source>
        <dbReference type="Proteomes" id="UP000886998"/>
    </source>
</evidence>
<organism evidence="2 3">
    <name type="scientific">Trichonephila inaurata madagascariensis</name>
    <dbReference type="NCBI Taxonomy" id="2747483"/>
    <lineage>
        <taxon>Eukaryota</taxon>
        <taxon>Metazoa</taxon>
        <taxon>Ecdysozoa</taxon>
        <taxon>Arthropoda</taxon>
        <taxon>Chelicerata</taxon>
        <taxon>Arachnida</taxon>
        <taxon>Araneae</taxon>
        <taxon>Araneomorphae</taxon>
        <taxon>Entelegynae</taxon>
        <taxon>Araneoidea</taxon>
        <taxon>Nephilidae</taxon>
        <taxon>Trichonephila</taxon>
        <taxon>Trichonephila inaurata</taxon>
    </lineage>
</organism>
<accession>A0A8X6WN79</accession>
<dbReference type="Proteomes" id="UP000886998">
    <property type="component" value="Unassembled WGS sequence"/>
</dbReference>
<dbReference type="AlphaFoldDB" id="A0A8X6WN79"/>
<sequence>MYAKTDRSVTFEQPTCQTNQDPSSPVSKATIQRTQDGPYSDADGRSLDLQCQNRIGKNCFNLNRNIRIKLLLIGKGLPTPWVRFFTLSNKRKFKCQTRNVEK</sequence>
<dbReference type="EMBL" id="BMAV01000690">
    <property type="protein sequence ID" value="GFY38199.1"/>
    <property type="molecule type" value="Genomic_DNA"/>
</dbReference>
<protein>
    <submittedName>
        <fullName evidence="2">Uncharacterized protein</fullName>
    </submittedName>
</protein>
<proteinExistence type="predicted"/>
<reference evidence="2" key="1">
    <citation type="submission" date="2020-08" db="EMBL/GenBank/DDBJ databases">
        <title>Multicomponent nature underlies the extraordinary mechanical properties of spider dragline silk.</title>
        <authorList>
            <person name="Kono N."/>
            <person name="Nakamura H."/>
            <person name="Mori M."/>
            <person name="Yoshida Y."/>
            <person name="Ohtoshi R."/>
            <person name="Malay A.D."/>
            <person name="Moran D.A.P."/>
            <person name="Tomita M."/>
            <person name="Numata K."/>
            <person name="Arakawa K."/>
        </authorList>
    </citation>
    <scope>NUCLEOTIDE SEQUENCE</scope>
</reference>
<feature type="compositionally biased region" description="Polar residues" evidence="1">
    <location>
        <begin position="10"/>
        <end position="37"/>
    </location>
</feature>
<comment type="caution">
    <text evidence="2">The sequence shown here is derived from an EMBL/GenBank/DDBJ whole genome shotgun (WGS) entry which is preliminary data.</text>
</comment>
<evidence type="ECO:0000313" key="2">
    <source>
        <dbReference type="EMBL" id="GFY38199.1"/>
    </source>
</evidence>
<feature type="region of interest" description="Disordered" evidence="1">
    <location>
        <begin position="1"/>
        <end position="45"/>
    </location>
</feature>
<gene>
    <name evidence="2" type="ORF">TNIN_235951</name>
</gene>
<keyword evidence="3" id="KW-1185">Reference proteome</keyword>
<name>A0A8X6WN79_9ARAC</name>
<evidence type="ECO:0000256" key="1">
    <source>
        <dbReference type="SAM" id="MobiDB-lite"/>
    </source>
</evidence>